<dbReference type="AlphaFoldDB" id="A0A553PMH4"/>
<feature type="region of interest" description="Disordered" evidence="10">
    <location>
        <begin position="636"/>
        <end position="660"/>
    </location>
</feature>
<sequence length="728" mass="80421">MNRQGARDGFPLRTVGQVRQWVEAQLATPEPDLALLSIVVGQLEHQWTAGKVGSGPAAESTVGLGGAGAASGLTIEPPLTWPLIEASVAKFESIIRSYCDSLVLSAALSAPENVSAIRALIKHVADIIWNTLSKSHYKDRPHLQSIYSYLTGNKLDCFGVAFAVVASCQLLEVPHVHLALSEDHAWVVFGAEGTETAEVTWHGKGNEDKRGQPVDIHKAKTSWLYLAGQPVVCDRHMEVAALVSSINPAVSANVDSVECGVLQQELLWLLYDHGHLSKYPMALGNLADLEEIESSLGRPSCQQIFDQAIRVNRDVYANHHVYPYTYQAGYHYRLKQYKAALKSWANAAEVIKRYCYSKDDEEIYKEFLEIANELIPHTVKAASLNPQAYSEVLQDPECFASILQFYDGICCWEEGSPTPVLHIGWAKPMVSTCSKFEAEVRARVEIPKEASEDKEDEEEEEEAEGKLNIQRAHEHRASAPGGFLLNNNYFKCGRNPSSSPRSSSSTSSSTTSSCCLDTGVKIECDMVTSNDCHPSSPTCDTSTNATSPNSTSVKAKTDRLIHILSQACKENILNVNYLLGETRSKPFLVSRRQRKLSSTKSNLDLFEAVSKSTRKRLSRNRRRHRKGNLVAHNPLPTTFTLLPDPTTASTTSAKKAEKNPPPLKKVYLELHSAKMRGLKDLLCAEKLNTSAIQLQLTAQSQTDVKRPPWTTNIDDAAFGGRPKRTRRE</sequence>
<gene>
    <name evidence="11" type="ORF">TCAL_08958</name>
</gene>
<dbReference type="EMBL" id="VCGU01000003">
    <property type="protein sequence ID" value="TRY78882.1"/>
    <property type="molecule type" value="Genomic_DNA"/>
</dbReference>
<evidence type="ECO:0000256" key="5">
    <source>
        <dbReference type="ARBA" id="ARBA00022853"/>
    </source>
</evidence>
<keyword evidence="3" id="KW-0678">Repressor</keyword>
<dbReference type="InterPro" id="IPR007747">
    <property type="entry name" value="Menin"/>
</dbReference>
<dbReference type="OrthoDB" id="5962932at2759"/>
<evidence type="ECO:0000256" key="3">
    <source>
        <dbReference type="ARBA" id="ARBA00022491"/>
    </source>
</evidence>
<protein>
    <recommendedName>
        <fullName evidence="2">Menin</fullName>
    </recommendedName>
</protein>
<keyword evidence="9" id="KW-0539">Nucleus</keyword>
<dbReference type="GO" id="GO:0006357">
    <property type="term" value="P:regulation of transcription by RNA polymerase II"/>
    <property type="evidence" value="ECO:0007669"/>
    <property type="project" value="TreeGrafter"/>
</dbReference>
<dbReference type="PANTHER" id="PTHR12693:SF3">
    <property type="entry name" value="MENIN"/>
    <property type="match status" value="1"/>
</dbReference>
<keyword evidence="6" id="KW-0805">Transcription regulation</keyword>
<organism evidence="11 12">
    <name type="scientific">Tigriopus californicus</name>
    <name type="common">Marine copepod</name>
    <dbReference type="NCBI Taxonomy" id="6832"/>
    <lineage>
        <taxon>Eukaryota</taxon>
        <taxon>Metazoa</taxon>
        <taxon>Ecdysozoa</taxon>
        <taxon>Arthropoda</taxon>
        <taxon>Crustacea</taxon>
        <taxon>Multicrustacea</taxon>
        <taxon>Hexanauplia</taxon>
        <taxon>Copepoda</taxon>
        <taxon>Harpacticoida</taxon>
        <taxon>Harpacticidae</taxon>
        <taxon>Tigriopus</taxon>
    </lineage>
</organism>
<feature type="compositionally biased region" description="Low complexity" evidence="10">
    <location>
        <begin position="636"/>
        <end position="653"/>
    </location>
</feature>
<dbReference type="GO" id="GO:0035097">
    <property type="term" value="C:histone methyltransferase complex"/>
    <property type="evidence" value="ECO:0007669"/>
    <property type="project" value="TreeGrafter"/>
</dbReference>
<dbReference type="CDD" id="cd14456">
    <property type="entry name" value="Menin"/>
    <property type="match status" value="1"/>
</dbReference>
<evidence type="ECO:0000313" key="11">
    <source>
        <dbReference type="EMBL" id="TRY78882.1"/>
    </source>
</evidence>
<keyword evidence="7" id="KW-0238">DNA-binding</keyword>
<proteinExistence type="predicted"/>
<feature type="region of interest" description="Disordered" evidence="10">
    <location>
        <begin position="533"/>
        <end position="555"/>
    </location>
</feature>
<feature type="compositionally biased region" description="Acidic residues" evidence="10">
    <location>
        <begin position="452"/>
        <end position="463"/>
    </location>
</feature>
<feature type="region of interest" description="Disordered" evidence="10">
    <location>
        <begin position="699"/>
        <end position="728"/>
    </location>
</feature>
<evidence type="ECO:0000256" key="6">
    <source>
        <dbReference type="ARBA" id="ARBA00023015"/>
    </source>
</evidence>
<evidence type="ECO:0000256" key="9">
    <source>
        <dbReference type="ARBA" id="ARBA00023242"/>
    </source>
</evidence>
<evidence type="ECO:0000256" key="1">
    <source>
        <dbReference type="ARBA" id="ARBA00004123"/>
    </source>
</evidence>
<comment type="subcellular location">
    <subcellularLocation>
        <location evidence="1">Nucleus</location>
    </subcellularLocation>
</comment>
<dbReference type="GO" id="GO:0000976">
    <property type="term" value="F:transcription cis-regulatory region binding"/>
    <property type="evidence" value="ECO:0007669"/>
    <property type="project" value="TreeGrafter"/>
</dbReference>
<name>A0A553PMH4_TIGCA</name>
<dbReference type="PANTHER" id="PTHR12693">
    <property type="entry name" value="MENIN"/>
    <property type="match status" value="1"/>
</dbReference>
<evidence type="ECO:0000256" key="2">
    <source>
        <dbReference type="ARBA" id="ARBA00021162"/>
    </source>
</evidence>
<reference evidence="11 12" key="1">
    <citation type="journal article" date="2018" name="Nat. Ecol. Evol.">
        <title>Genomic signatures of mitonuclear coevolution across populations of Tigriopus californicus.</title>
        <authorList>
            <person name="Barreto F.S."/>
            <person name="Watson E.T."/>
            <person name="Lima T.G."/>
            <person name="Willett C.S."/>
            <person name="Edmands S."/>
            <person name="Li W."/>
            <person name="Burton R.S."/>
        </authorList>
    </citation>
    <scope>NUCLEOTIDE SEQUENCE [LARGE SCALE GENOMIC DNA]</scope>
    <source>
        <strain evidence="11 12">San Diego</strain>
    </source>
</reference>
<accession>A0A553PMH4</accession>
<dbReference type="GO" id="GO:0000785">
    <property type="term" value="C:chromatin"/>
    <property type="evidence" value="ECO:0007669"/>
    <property type="project" value="TreeGrafter"/>
</dbReference>
<dbReference type="GO" id="GO:0006325">
    <property type="term" value="P:chromatin organization"/>
    <property type="evidence" value="ECO:0007669"/>
    <property type="project" value="UniProtKB-KW"/>
</dbReference>
<evidence type="ECO:0000313" key="12">
    <source>
        <dbReference type="Proteomes" id="UP000318571"/>
    </source>
</evidence>
<feature type="compositionally biased region" description="Low complexity" evidence="10">
    <location>
        <begin position="541"/>
        <end position="552"/>
    </location>
</feature>
<comment type="caution">
    <text evidence="11">The sequence shown here is derived from an EMBL/GenBank/DDBJ whole genome shotgun (WGS) entry which is preliminary data.</text>
</comment>
<keyword evidence="12" id="KW-1185">Reference proteome</keyword>
<dbReference type="Proteomes" id="UP000318571">
    <property type="component" value="Chromosome 11"/>
</dbReference>
<evidence type="ECO:0000256" key="10">
    <source>
        <dbReference type="SAM" id="MobiDB-lite"/>
    </source>
</evidence>
<dbReference type="GO" id="GO:0000403">
    <property type="term" value="F:Y-form DNA binding"/>
    <property type="evidence" value="ECO:0007669"/>
    <property type="project" value="TreeGrafter"/>
</dbReference>
<keyword evidence="8" id="KW-0804">Transcription</keyword>
<dbReference type="Pfam" id="PF05053">
    <property type="entry name" value="Menin"/>
    <property type="match status" value="1"/>
</dbReference>
<keyword evidence="4" id="KW-0597">Phosphoprotein</keyword>
<feature type="region of interest" description="Disordered" evidence="10">
    <location>
        <begin position="447"/>
        <end position="467"/>
    </location>
</feature>
<dbReference type="GO" id="GO:0003682">
    <property type="term" value="F:chromatin binding"/>
    <property type="evidence" value="ECO:0007669"/>
    <property type="project" value="TreeGrafter"/>
</dbReference>
<evidence type="ECO:0000256" key="4">
    <source>
        <dbReference type="ARBA" id="ARBA00022553"/>
    </source>
</evidence>
<evidence type="ECO:0000256" key="8">
    <source>
        <dbReference type="ARBA" id="ARBA00023163"/>
    </source>
</evidence>
<evidence type="ECO:0000256" key="7">
    <source>
        <dbReference type="ARBA" id="ARBA00023125"/>
    </source>
</evidence>
<dbReference type="GO" id="GO:0008285">
    <property type="term" value="P:negative regulation of cell population proliferation"/>
    <property type="evidence" value="ECO:0007669"/>
    <property type="project" value="TreeGrafter"/>
</dbReference>
<dbReference type="GO" id="GO:0045786">
    <property type="term" value="P:negative regulation of cell cycle"/>
    <property type="evidence" value="ECO:0007669"/>
    <property type="project" value="TreeGrafter"/>
</dbReference>
<keyword evidence="5" id="KW-0156">Chromatin regulator</keyword>
<dbReference type="STRING" id="6832.A0A553PMH4"/>